<evidence type="ECO:0000259" key="9">
    <source>
        <dbReference type="Pfam" id="PF21082"/>
    </source>
</evidence>
<keyword evidence="5 7" id="KW-1133">Transmembrane helix</keyword>
<gene>
    <name evidence="11" type="ORF">JX360_09810</name>
</gene>
<dbReference type="Gene3D" id="1.10.287.1260">
    <property type="match status" value="1"/>
</dbReference>
<feature type="transmembrane region" description="Helical" evidence="7">
    <location>
        <begin position="162"/>
        <end position="184"/>
    </location>
</feature>
<evidence type="ECO:0000256" key="4">
    <source>
        <dbReference type="ARBA" id="ARBA00022692"/>
    </source>
</evidence>
<dbReference type="InterPro" id="IPR011066">
    <property type="entry name" value="MscS_channel_C_sf"/>
</dbReference>
<dbReference type="InterPro" id="IPR011014">
    <property type="entry name" value="MscS_channel_TM-2"/>
</dbReference>
<evidence type="ECO:0000256" key="2">
    <source>
        <dbReference type="ARBA" id="ARBA00008017"/>
    </source>
</evidence>
<dbReference type="EMBL" id="JAFIRA010000023">
    <property type="protein sequence ID" value="MCJ2543199.1"/>
    <property type="molecule type" value="Genomic_DNA"/>
</dbReference>
<dbReference type="InterPro" id="IPR049142">
    <property type="entry name" value="MS_channel_1st"/>
</dbReference>
<evidence type="ECO:0000259" key="10">
    <source>
        <dbReference type="Pfam" id="PF21088"/>
    </source>
</evidence>
<keyword evidence="4 7" id="KW-0812">Transmembrane</keyword>
<dbReference type="Proteomes" id="UP000830835">
    <property type="component" value="Unassembled WGS sequence"/>
</dbReference>
<dbReference type="SUPFAM" id="SSF82689">
    <property type="entry name" value="Mechanosensitive channel protein MscS (YggB), C-terminal domain"/>
    <property type="match status" value="1"/>
</dbReference>
<accession>A0ABT0CBN3</accession>
<dbReference type="RefSeq" id="WP_244350476.1">
    <property type="nucleotide sequence ID" value="NZ_JAFIRA010000023.1"/>
</dbReference>
<dbReference type="InterPro" id="IPR006685">
    <property type="entry name" value="MscS_channel_2nd"/>
</dbReference>
<comment type="similarity">
    <text evidence="2">Belongs to the MscS (TC 1.A.23) family.</text>
</comment>
<evidence type="ECO:0000256" key="5">
    <source>
        <dbReference type="ARBA" id="ARBA00022989"/>
    </source>
</evidence>
<dbReference type="PANTHER" id="PTHR30566">
    <property type="entry name" value="YNAI-RELATED MECHANOSENSITIVE ION CHANNEL"/>
    <property type="match status" value="1"/>
</dbReference>
<evidence type="ECO:0000256" key="7">
    <source>
        <dbReference type="SAM" id="Phobius"/>
    </source>
</evidence>
<protein>
    <submittedName>
        <fullName evidence="11">Mechanosensitive ion channel family protein</fullName>
    </submittedName>
</protein>
<comment type="subcellular location">
    <subcellularLocation>
        <location evidence="1">Cell membrane</location>
        <topology evidence="1">Multi-pass membrane protein</topology>
    </subcellularLocation>
</comment>
<dbReference type="Gene3D" id="2.30.30.60">
    <property type="match status" value="1"/>
</dbReference>
<feature type="transmembrane region" description="Helical" evidence="7">
    <location>
        <begin position="96"/>
        <end position="122"/>
    </location>
</feature>
<dbReference type="SUPFAM" id="SSF50182">
    <property type="entry name" value="Sm-like ribonucleoproteins"/>
    <property type="match status" value="1"/>
</dbReference>
<dbReference type="Pfam" id="PF21088">
    <property type="entry name" value="MS_channel_1st"/>
    <property type="match status" value="1"/>
</dbReference>
<sequence>MTVQDVLAIELLGNPLWDYLLVFLIFAVGVFIIRAVLRRFILQTLGGWLSRISGIPLDTPIRLVERYLIPLLYLGLVYVCLSSLNLATVLRQTLDILATIIATYFGINLLSASVEYGLQLYLTRKKGDTTTEQSFLLISPLIRVVFLLIGVLFLLDNLGFDIAALVASLGIGGIAIALAAQGVLQDLFSYFSILMDRPFEIGDFVILGDFMGSVEYIGIKTTRLRSLSGEQIVIANTDMTGSRIRNYKRMQRRRVVFGFGVTYETPPDKLQEIPKLVKQIIEADSNAQFDRAHFAAYGDFSLNFEVVYFVLSPDFNLYMDVQERINLALKQAFQERGIQFAYPTRVLYLNSQQQAALSNAT</sequence>
<feature type="domain" description="Mechanosensitive ion channel MscS C-terminal" evidence="9">
    <location>
        <begin position="255"/>
        <end position="340"/>
    </location>
</feature>
<evidence type="ECO:0000259" key="8">
    <source>
        <dbReference type="Pfam" id="PF00924"/>
    </source>
</evidence>
<evidence type="ECO:0000256" key="6">
    <source>
        <dbReference type="ARBA" id="ARBA00023136"/>
    </source>
</evidence>
<evidence type="ECO:0000256" key="1">
    <source>
        <dbReference type="ARBA" id="ARBA00004651"/>
    </source>
</evidence>
<organism evidence="11 12">
    <name type="scientific">Thermostichus vulcanus str. 'Rupite'</name>
    <dbReference type="NCBI Taxonomy" id="2813851"/>
    <lineage>
        <taxon>Bacteria</taxon>
        <taxon>Bacillati</taxon>
        <taxon>Cyanobacteriota</taxon>
        <taxon>Cyanophyceae</taxon>
        <taxon>Thermostichales</taxon>
        <taxon>Thermostichaceae</taxon>
        <taxon>Thermostichus</taxon>
    </lineage>
</organism>
<feature type="domain" description="Mechanosensitive ion channel transmembrane helices 2/3" evidence="10">
    <location>
        <begin position="141"/>
        <end position="181"/>
    </location>
</feature>
<reference evidence="11" key="1">
    <citation type="submission" date="2021-02" db="EMBL/GenBank/DDBJ databases">
        <title>The CRISPR/cas machinery reduction and long-range gene transfer in the hot spring cyanobacterium Synechococcus.</title>
        <authorList>
            <person name="Dvorak P."/>
            <person name="Jahodarova E."/>
            <person name="Hasler P."/>
            <person name="Poulickova A."/>
        </authorList>
    </citation>
    <scope>NUCLEOTIDE SEQUENCE</scope>
    <source>
        <strain evidence="11">Rupite</strain>
    </source>
</reference>
<dbReference type="InterPro" id="IPR010920">
    <property type="entry name" value="LSM_dom_sf"/>
</dbReference>
<dbReference type="Pfam" id="PF00924">
    <property type="entry name" value="MS_channel_2nd"/>
    <property type="match status" value="1"/>
</dbReference>
<evidence type="ECO:0000256" key="3">
    <source>
        <dbReference type="ARBA" id="ARBA00022475"/>
    </source>
</evidence>
<proteinExistence type="inferred from homology"/>
<evidence type="ECO:0000313" key="12">
    <source>
        <dbReference type="Proteomes" id="UP000830835"/>
    </source>
</evidence>
<comment type="caution">
    <text evidence="11">The sequence shown here is derived from an EMBL/GenBank/DDBJ whole genome shotgun (WGS) entry which is preliminary data.</text>
</comment>
<dbReference type="PANTHER" id="PTHR30566:SF25">
    <property type="entry name" value="INNER MEMBRANE PROTEIN"/>
    <property type="match status" value="1"/>
</dbReference>
<feature type="transmembrane region" description="Helical" evidence="7">
    <location>
        <begin position="16"/>
        <end position="37"/>
    </location>
</feature>
<keyword evidence="6 7" id="KW-0472">Membrane</keyword>
<evidence type="ECO:0000313" key="11">
    <source>
        <dbReference type="EMBL" id="MCJ2543199.1"/>
    </source>
</evidence>
<dbReference type="Gene3D" id="3.30.70.100">
    <property type="match status" value="1"/>
</dbReference>
<dbReference type="InterPro" id="IPR049278">
    <property type="entry name" value="MS_channel_C"/>
</dbReference>
<feature type="transmembrane region" description="Helical" evidence="7">
    <location>
        <begin position="134"/>
        <end position="156"/>
    </location>
</feature>
<dbReference type="Pfam" id="PF21082">
    <property type="entry name" value="MS_channel_3rd"/>
    <property type="match status" value="1"/>
</dbReference>
<keyword evidence="12" id="KW-1185">Reference proteome</keyword>
<name>A0ABT0CBN3_THEVL</name>
<feature type="transmembrane region" description="Helical" evidence="7">
    <location>
        <begin position="71"/>
        <end position="90"/>
    </location>
</feature>
<feature type="domain" description="Mechanosensitive ion channel MscS" evidence="8">
    <location>
        <begin position="183"/>
        <end position="249"/>
    </location>
</feature>
<keyword evidence="3" id="KW-1003">Cell membrane</keyword>
<dbReference type="InterPro" id="IPR023408">
    <property type="entry name" value="MscS_beta-dom_sf"/>
</dbReference>
<dbReference type="SUPFAM" id="SSF82861">
    <property type="entry name" value="Mechanosensitive channel protein MscS (YggB), transmembrane region"/>
    <property type="match status" value="1"/>
</dbReference>